<dbReference type="EMBL" id="JACICA010000004">
    <property type="protein sequence ID" value="MBB3702613.1"/>
    <property type="molecule type" value="Genomic_DNA"/>
</dbReference>
<feature type="signal peptide" evidence="1">
    <location>
        <begin position="1"/>
        <end position="20"/>
    </location>
</feature>
<accession>A0A7W5UJJ4</accession>
<evidence type="ECO:0000313" key="2">
    <source>
        <dbReference type="EMBL" id="MBB3702613.1"/>
    </source>
</evidence>
<dbReference type="Proteomes" id="UP000541425">
    <property type="component" value="Unassembled WGS sequence"/>
</dbReference>
<sequence>MKKTFIIIALALASTVSCIAQEHKHIMTVVQKDGKQVTYLVDNVERVTFSERIKPTLDNQWALDDKITGITNVVISETTDSCRVSLYGDSQTNATTPDIAITLPASLMGKDIDLTSDDAEHVTIRKEGVKVKPTGMLSVKFDKFGKNIMVTLESELDGGLEFRAVYKGTFGRSYDSSLAIKITPTEGEITTSHIASAFRIQPISVGDATHLAFSDVTASTPKDALQGKYAIWISVAASKLNSSVVNMATDAESYTFRLIDYTTGTVYDKVTEGTITTAVDFAGKQYVHVMATLDNGMQVEADYLGQYTNVDDLDPMIPTPVMQNSYHYYNSDGEETNSAIIEKVLYKDKTSYMTLYLYPKGSTSKNDDSRIELQFSIALLNAGKIDLSQLKDGDMFSLKYTAGGIQLTSPDAKYMGYSNVPNNGTLTISRDNEGKYSVFLDVKNRYNCKANNIVNGGDNTRLVVSFNGELTGKY</sequence>
<gene>
    <name evidence="2" type="ORF">FHS60_001076</name>
</gene>
<dbReference type="AlphaFoldDB" id="A0A7W5UJJ4"/>
<reference evidence="2 3" key="1">
    <citation type="submission" date="2020-08" db="EMBL/GenBank/DDBJ databases">
        <title>Genomic Encyclopedia of Type Strains, Phase IV (KMG-IV): sequencing the most valuable type-strain genomes for metagenomic binning, comparative biology and taxonomic classification.</title>
        <authorList>
            <person name="Goeker M."/>
        </authorList>
    </citation>
    <scope>NUCLEOTIDE SEQUENCE [LARGE SCALE GENOMIC DNA]</scope>
    <source>
        <strain evidence="2 3">DSM 22548</strain>
    </source>
</reference>
<dbReference type="RefSeq" id="WP_183695866.1">
    <property type="nucleotide sequence ID" value="NZ_JACICA010000004.1"/>
</dbReference>
<dbReference type="PROSITE" id="PS51257">
    <property type="entry name" value="PROKAR_LIPOPROTEIN"/>
    <property type="match status" value="1"/>
</dbReference>
<organism evidence="2 3">
    <name type="scientific">Alloprevotella rava</name>
    <dbReference type="NCBI Taxonomy" id="671218"/>
    <lineage>
        <taxon>Bacteria</taxon>
        <taxon>Pseudomonadati</taxon>
        <taxon>Bacteroidota</taxon>
        <taxon>Bacteroidia</taxon>
        <taxon>Bacteroidales</taxon>
        <taxon>Prevotellaceae</taxon>
        <taxon>Alloprevotella</taxon>
    </lineage>
</organism>
<name>A0A7W5UJJ4_9BACT</name>
<feature type="chain" id="PRO_5031428415" description="BACON domain-containing protein" evidence="1">
    <location>
        <begin position="21"/>
        <end position="474"/>
    </location>
</feature>
<comment type="caution">
    <text evidence="2">The sequence shown here is derived from an EMBL/GenBank/DDBJ whole genome shotgun (WGS) entry which is preliminary data.</text>
</comment>
<protein>
    <recommendedName>
        <fullName evidence="4">BACON domain-containing protein</fullName>
    </recommendedName>
</protein>
<evidence type="ECO:0000256" key="1">
    <source>
        <dbReference type="SAM" id="SignalP"/>
    </source>
</evidence>
<evidence type="ECO:0000313" key="3">
    <source>
        <dbReference type="Proteomes" id="UP000541425"/>
    </source>
</evidence>
<proteinExistence type="predicted"/>
<evidence type="ECO:0008006" key="4">
    <source>
        <dbReference type="Google" id="ProtNLM"/>
    </source>
</evidence>
<keyword evidence="1" id="KW-0732">Signal</keyword>